<evidence type="ECO:0000256" key="6">
    <source>
        <dbReference type="ARBA" id="ARBA00022581"/>
    </source>
</evidence>
<dbReference type="GO" id="GO:0055036">
    <property type="term" value="C:virion membrane"/>
    <property type="evidence" value="ECO:0007669"/>
    <property type="project" value="UniProtKB-SubCell"/>
</dbReference>
<dbReference type="GO" id="GO:0033644">
    <property type="term" value="C:host cell membrane"/>
    <property type="evidence" value="ECO:0007669"/>
    <property type="project" value="UniProtKB-SubCell"/>
</dbReference>
<protein>
    <recommendedName>
        <fullName evidence="4">Hemagglutinin glycoprotein</fullName>
    </recommendedName>
</protein>
<reference evidence="19 20" key="1">
    <citation type="journal article" date="2022" name="Arch. Virol.">
        <title>Classification of new morbillivirus and jeilongvirus sequences from bats sampled in Brazil and Malaysia.</title>
        <authorList>
            <person name="Wells H.L."/>
            <person name="Loh E."/>
            <person name="Nava A."/>
            <person name="Solorio M.R."/>
            <person name="Lee M.H."/>
            <person name="Lee J."/>
            <person name="Sukor J.R.A."/>
            <person name="Navarrete-Macias I."/>
            <person name="Liang E."/>
            <person name="Firth C."/>
            <person name="Epstein J.H."/>
            <person name="Rostal M.K."/>
            <person name="Zambrana-Torrelio C."/>
            <person name="Murray K."/>
            <person name="Daszak P."/>
            <person name="Goldstein T."/>
            <person name="Mazet J.A.K."/>
            <person name="Lee B."/>
            <person name="Hughes T."/>
            <person name="Durigon E."/>
            <person name="Anthony S.J."/>
        </authorList>
    </citation>
    <scope>NUCLEOTIDE SEQUENCE [LARGE SCALE GENOMIC DNA]</scope>
    <source>
        <strain evidence="19">PREDICT/PBZ-1381</strain>
    </source>
</reference>
<evidence type="ECO:0000256" key="16">
    <source>
        <dbReference type="ARBA" id="ARBA00023296"/>
    </source>
</evidence>
<evidence type="ECO:0000256" key="14">
    <source>
        <dbReference type="ARBA" id="ARBA00023136"/>
    </source>
</evidence>
<sequence>MPASADKSNAFYKDSARANLPFTTIDKIFPILHRGPIQLCLVVVFLVGLGALIIIAGIRFHKSTMMTRETNSLIQENIHHTDLLHHQVMDVLTPLFKIIGDEVGIRLPQRLAEIKQYILTKTNFFNPNRDFDFRELHWCIDPPDRVKVNFSKFCQAIHIDEGLRLIGDTFLNHSMFNSKLDFFPPTRCPNGVTTLGELVSPALSLTSLHVKHRGTISDILFAVSDGVYAKTYTLSSIRGDATWAKGSVRVFEIGLVRSWLMDLPVLHMTNFIHMDAESIGRYCTLAVGEMRLASVCSDERIIKVDGNPKGQAVHVSAVSMAVYGSDYFQQNVEIVPLHDDAVRLIHLSSHRGFIKNSTAYWAVPAEANITFADWPDCLTKICSSRSLPFCNLTNWEPFNNSLPAVYAILILHINIHEDLRLSLGKSHGPIILNGYGMDLYSNGHTNQYWLTIPPKSGSVLGIINRLLVNESITVMPYLLSFPISTGGDPCYAPVQPPLPSDTNILVESNIIVLSTGKFRYVSATYDTSRSNHAIVYYVYNPDGGSAYIFPFRIPTKGIPQFLRIECFVWAQKLWCIHAYQYRAADGDLGQVVENMVKLEFKCTVV</sequence>
<keyword evidence="20" id="KW-1185">Reference proteome</keyword>
<dbReference type="GO" id="GO:0019031">
    <property type="term" value="C:viral envelope"/>
    <property type="evidence" value="ECO:0007669"/>
    <property type="project" value="UniProtKB-KW"/>
</dbReference>
<dbReference type="SUPFAM" id="SSF50939">
    <property type="entry name" value="Sialidases"/>
    <property type="match status" value="1"/>
</dbReference>
<organism evidence="19 20">
    <name type="scientific">Phyllostomus bat morbillivirus</name>
    <dbReference type="NCBI Taxonomy" id="2853285"/>
    <lineage>
        <taxon>Viruses</taxon>
        <taxon>Riboviria</taxon>
        <taxon>Orthornavirae</taxon>
        <taxon>Negarnaviricota</taxon>
        <taxon>Haploviricotina</taxon>
        <taxon>Monjiviricetes</taxon>
        <taxon>Mononegavirales</taxon>
        <taxon>Paramyxoviridae</taxon>
        <taxon>Orthoparamyxovirinae</taxon>
        <taxon>Morbillivirus</taxon>
        <taxon>Morbillivirus phyllostomi</taxon>
    </lineage>
</organism>
<evidence type="ECO:0000313" key="19">
    <source>
        <dbReference type="EMBL" id="URD31420.1"/>
    </source>
</evidence>
<evidence type="ECO:0000256" key="9">
    <source>
        <dbReference type="ARBA" id="ARBA00022844"/>
    </source>
</evidence>
<evidence type="ECO:0000256" key="17">
    <source>
        <dbReference type="RuleBase" id="RU004216"/>
    </source>
</evidence>
<keyword evidence="11 17" id="KW-0261">Viral envelope protein</keyword>
<evidence type="ECO:0000256" key="11">
    <source>
        <dbReference type="ARBA" id="ARBA00022879"/>
    </source>
</evidence>
<keyword evidence="8" id="KW-1161">Viral attachment to host cell</keyword>
<evidence type="ECO:0000256" key="12">
    <source>
        <dbReference type="ARBA" id="ARBA00022968"/>
    </source>
</evidence>
<dbReference type="GO" id="GO:0019062">
    <property type="term" value="P:virion attachment to host cell"/>
    <property type="evidence" value="ECO:0007669"/>
    <property type="project" value="UniProtKB-KW"/>
</dbReference>
<keyword evidence="7 18" id="KW-0812">Transmembrane</keyword>
<evidence type="ECO:0000256" key="5">
    <source>
        <dbReference type="ARBA" id="ARBA00022546"/>
    </source>
</evidence>
<evidence type="ECO:0000256" key="4">
    <source>
        <dbReference type="ARBA" id="ARBA00020483"/>
    </source>
</evidence>
<dbReference type="InterPro" id="IPR036278">
    <property type="entry name" value="Sialidase_sf"/>
</dbReference>
<keyword evidence="14 18" id="KW-0472">Membrane</keyword>
<evidence type="ECO:0000256" key="13">
    <source>
        <dbReference type="ARBA" id="ARBA00022989"/>
    </source>
</evidence>
<feature type="transmembrane region" description="Helical" evidence="18">
    <location>
        <begin position="36"/>
        <end position="58"/>
    </location>
</feature>
<proteinExistence type="inferred from homology"/>
<evidence type="ECO:0000256" key="18">
    <source>
        <dbReference type="SAM" id="Phobius"/>
    </source>
</evidence>
<dbReference type="GO" id="GO:0046789">
    <property type="term" value="F:host cell surface receptor binding"/>
    <property type="evidence" value="ECO:0007669"/>
    <property type="project" value="InterPro"/>
</dbReference>
<dbReference type="EMBL" id="MZ312422">
    <property type="protein sequence ID" value="URD31420.1"/>
    <property type="molecule type" value="Viral_cRNA"/>
</dbReference>
<evidence type="ECO:0000256" key="10">
    <source>
        <dbReference type="ARBA" id="ARBA00022870"/>
    </source>
</evidence>
<keyword evidence="15" id="KW-0325">Glycoprotein</keyword>
<dbReference type="InterPro" id="IPR000665">
    <property type="entry name" value="Hemagglutn/HN"/>
</dbReference>
<keyword evidence="9" id="KW-0946">Virion</keyword>
<keyword evidence="16" id="KW-1160">Virus entry into host cell</keyword>
<comment type="subcellular location">
    <subcellularLocation>
        <location evidence="2">Host membrane</location>
        <topology evidence="2">Single-pass type II membrane protein</topology>
    </subcellularLocation>
    <subcellularLocation>
        <location evidence="1">Virion membrane</location>
        <topology evidence="1">Single-pass type II membrane protein</topology>
    </subcellularLocation>
</comment>
<keyword evidence="6" id="KW-0945">Host-virus interaction</keyword>
<evidence type="ECO:0000256" key="7">
    <source>
        <dbReference type="ARBA" id="ARBA00022692"/>
    </source>
</evidence>
<evidence type="ECO:0000256" key="3">
    <source>
        <dbReference type="ARBA" id="ARBA00006578"/>
    </source>
</evidence>
<keyword evidence="10" id="KW-1043">Host membrane</keyword>
<keyword evidence="12" id="KW-0735">Signal-anchor</keyword>
<keyword evidence="5 17" id="KW-0348">Hemagglutinin</keyword>
<keyword evidence="13 18" id="KW-1133">Transmembrane helix</keyword>
<dbReference type="Proteomes" id="UP001265502">
    <property type="component" value="Segment"/>
</dbReference>
<name>A0AAE9HS13_9MONO</name>
<evidence type="ECO:0000256" key="8">
    <source>
        <dbReference type="ARBA" id="ARBA00022804"/>
    </source>
</evidence>
<evidence type="ECO:0000256" key="1">
    <source>
        <dbReference type="ARBA" id="ARBA00004208"/>
    </source>
</evidence>
<dbReference type="Pfam" id="PF00423">
    <property type="entry name" value="HN"/>
    <property type="match status" value="1"/>
</dbReference>
<dbReference type="GO" id="GO:0046718">
    <property type="term" value="P:symbiont entry into host cell"/>
    <property type="evidence" value="ECO:0007669"/>
    <property type="project" value="UniProtKB-KW"/>
</dbReference>
<evidence type="ECO:0000313" key="20">
    <source>
        <dbReference type="Proteomes" id="UP001265502"/>
    </source>
</evidence>
<accession>A0AAE9HS13</accession>
<comment type="similarity">
    <text evidence="3">Belongs to the paramyxoviruses hemagglutinin-neuraminidase family. Non-sialidase subfamily.</text>
</comment>
<evidence type="ECO:0000256" key="2">
    <source>
        <dbReference type="ARBA" id="ARBA00004597"/>
    </source>
</evidence>
<dbReference type="Gene3D" id="2.120.10.10">
    <property type="match status" value="1"/>
</dbReference>
<evidence type="ECO:0000256" key="15">
    <source>
        <dbReference type="ARBA" id="ARBA00023180"/>
    </source>
</evidence>